<feature type="domain" description="CBM10" evidence="7">
    <location>
        <begin position="478"/>
        <end position="516"/>
    </location>
</feature>
<keyword evidence="2 6" id="KW-0732">Signal</keyword>
<evidence type="ECO:0000313" key="9">
    <source>
        <dbReference type="Proteomes" id="UP000193920"/>
    </source>
</evidence>
<accession>A0A1Y2BUE9</accession>
<dbReference type="InterPro" id="IPR002883">
    <property type="entry name" value="CBM10/Dockerin_dom"/>
</dbReference>
<evidence type="ECO:0000313" key="8">
    <source>
        <dbReference type="EMBL" id="ORY38267.1"/>
    </source>
</evidence>
<dbReference type="Gene3D" id="3.90.1220.10">
    <property type="entry name" value="Cellulose docking domain, dockering"/>
    <property type="match status" value="2"/>
</dbReference>
<gene>
    <name evidence="8" type="ORF">LY90DRAFT_704453</name>
</gene>
<dbReference type="GO" id="GO:0045490">
    <property type="term" value="P:pectin catabolic process"/>
    <property type="evidence" value="ECO:0007669"/>
    <property type="project" value="TreeGrafter"/>
</dbReference>
<evidence type="ECO:0000256" key="5">
    <source>
        <dbReference type="ARBA" id="ARBA00023295"/>
    </source>
</evidence>
<evidence type="ECO:0000256" key="4">
    <source>
        <dbReference type="ARBA" id="ARBA00022801"/>
    </source>
</evidence>
<dbReference type="InterPro" id="IPR017853">
    <property type="entry name" value="GH"/>
</dbReference>
<dbReference type="PANTHER" id="PTHR34983:SF2">
    <property type="entry name" value="ENDO-BETA-1,4-GALACTANASE"/>
    <property type="match status" value="1"/>
</dbReference>
<evidence type="ECO:0000259" key="7">
    <source>
        <dbReference type="PROSITE" id="PS51763"/>
    </source>
</evidence>
<evidence type="ECO:0000256" key="6">
    <source>
        <dbReference type="RuleBase" id="RU361192"/>
    </source>
</evidence>
<keyword evidence="9" id="KW-1185">Reference proteome</keyword>
<evidence type="ECO:0000256" key="3">
    <source>
        <dbReference type="ARBA" id="ARBA00022737"/>
    </source>
</evidence>
<dbReference type="SUPFAM" id="SSF64571">
    <property type="entry name" value="Cellulose docking domain, dockering"/>
    <property type="match status" value="2"/>
</dbReference>
<reference evidence="8 9" key="1">
    <citation type="submission" date="2016-08" db="EMBL/GenBank/DDBJ databases">
        <title>A Parts List for Fungal Cellulosomes Revealed by Comparative Genomics.</title>
        <authorList>
            <consortium name="DOE Joint Genome Institute"/>
            <person name="Haitjema C.H."/>
            <person name="Gilmore S.P."/>
            <person name="Henske J.K."/>
            <person name="Solomon K.V."/>
            <person name="De Groot R."/>
            <person name="Kuo A."/>
            <person name="Mondo S.J."/>
            <person name="Salamov A.A."/>
            <person name="Labutti K."/>
            <person name="Zhao Z."/>
            <person name="Chiniquy J."/>
            <person name="Barry K."/>
            <person name="Brewer H.M."/>
            <person name="Purvine S.O."/>
            <person name="Wright A.T."/>
            <person name="Boxma B."/>
            <person name="Van Alen T."/>
            <person name="Hackstein J.H."/>
            <person name="Baker S.E."/>
            <person name="Grigoriev I.V."/>
            <person name="O'Malley M.A."/>
        </authorList>
    </citation>
    <scope>NUCLEOTIDE SEQUENCE [LARGE SCALE GENOMIC DNA]</scope>
    <source>
        <strain evidence="8 9">G1</strain>
    </source>
</reference>
<dbReference type="AlphaFoldDB" id="A0A1Y2BUE9"/>
<feature type="signal peptide" evidence="6">
    <location>
        <begin position="1"/>
        <end position="21"/>
    </location>
</feature>
<keyword evidence="4 6" id="KW-0378">Hydrolase</keyword>
<sequence length="519" mass="58808">MKILFFLIFIINAVIITTTLASPNNDNSNDDIWLNISHWNQTDVDRLQKRGNYDSQIKPLSFYKGVDISSIISLENSGVQFYDTNGQPQDIFKTLASVGVNCIRVRIWNSPRSTDGKTYGGGNNDLEVAREIGSRAAKAGLPLFVDFHYSDFWADPAKQSIPKEWKGCLEWLLENGSYISMVQIGNETTCFMCGENEMVNVMKMMSNGIQAVRDINKNILIALHFTNPNKTDNMLWYASQLAEAKVDYDVFCTSYYPFWHGTTENLQWILGEIANKYGKKVMVAEFSYPYTEVAKTSDNCEYSHVNHKLEGTEFNYPLTLDGQIQCIKDVYSHIKNTKNGIGAFYWEPAWIAPKASNDLERRQLWEKYGSSWATKTAAEYDINADSSLTGESAWDNQAVFDQEGKPLKSIWALGDGEAPSNYATNNNNNNNNNNNCFSINLGYPCCNGNTVYYTDNDGQWGYENNNWCGIKESKQNALEDWTGKNQGYSYCNLCDVIYNDNDGRWGIENGEWCGIKSTC</sequence>
<dbReference type="Pfam" id="PF07745">
    <property type="entry name" value="Glyco_hydro_53"/>
    <property type="match status" value="1"/>
</dbReference>
<keyword evidence="5 6" id="KW-0326">Glycosidase</keyword>
<dbReference type="Proteomes" id="UP000193920">
    <property type="component" value="Unassembled WGS sequence"/>
</dbReference>
<comment type="caution">
    <text evidence="8">The sequence shown here is derived from an EMBL/GenBank/DDBJ whole genome shotgun (WGS) entry which is preliminary data.</text>
</comment>
<comment type="similarity">
    <text evidence="1 6">Belongs to the glycosyl hydrolase 53 family.</text>
</comment>
<protein>
    <recommendedName>
        <fullName evidence="6">Arabinogalactan endo-beta-1,4-galactanase</fullName>
        <ecNumber evidence="6">3.2.1.89</ecNumber>
    </recommendedName>
</protein>
<dbReference type="PANTHER" id="PTHR34983">
    <property type="entry name" value="ARABINOGALACTAN ENDO-BETA-1,4-GALACTANASE A"/>
    <property type="match status" value="1"/>
</dbReference>
<keyword evidence="3" id="KW-0677">Repeat</keyword>
<dbReference type="InterPro" id="IPR011683">
    <property type="entry name" value="Glyco_hydro_53"/>
</dbReference>
<dbReference type="InterPro" id="IPR009034">
    <property type="entry name" value="Dockerin_dom_fun_sf"/>
</dbReference>
<dbReference type="Gene3D" id="3.20.20.80">
    <property type="entry name" value="Glycosidases"/>
    <property type="match status" value="1"/>
</dbReference>
<dbReference type="PROSITE" id="PS51763">
    <property type="entry name" value="CBM10"/>
    <property type="match status" value="2"/>
</dbReference>
<dbReference type="EC" id="3.2.1.89" evidence="6"/>
<dbReference type="EMBL" id="MCOG01000137">
    <property type="protein sequence ID" value="ORY38267.1"/>
    <property type="molecule type" value="Genomic_DNA"/>
</dbReference>
<name>A0A1Y2BUE9_9FUNG</name>
<dbReference type="OrthoDB" id="110914at2759"/>
<dbReference type="SUPFAM" id="SSF51445">
    <property type="entry name" value="(Trans)glycosidases"/>
    <property type="match status" value="1"/>
</dbReference>
<comment type="catalytic activity">
    <reaction evidence="6">
        <text>The enzyme specifically hydrolyzes (1-&gt;4)-beta-D-galactosidic linkages in type I arabinogalactans.</text>
        <dbReference type="EC" id="3.2.1.89"/>
    </reaction>
</comment>
<organism evidence="8 9">
    <name type="scientific">Neocallimastix californiae</name>
    <dbReference type="NCBI Taxonomy" id="1754190"/>
    <lineage>
        <taxon>Eukaryota</taxon>
        <taxon>Fungi</taxon>
        <taxon>Fungi incertae sedis</taxon>
        <taxon>Chytridiomycota</taxon>
        <taxon>Chytridiomycota incertae sedis</taxon>
        <taxon>Neocallimastigomycetes</taxon>
        <taxon>Neocallimastigales</taxon>
        <taxon>Neocallimastigaceae</taxon>
        <taxon>Neocallimastix</taxon>
    </lineage>
</organism>
<dbReference type="GO" id="GO:0031218">
    <property type="term" value="F:arabinogalactan endo-1,4-beta-galactosidase activity"/>
    <property type="evidence" value="ECO:0007669"/>
    <property type="project" value="UniProtKB-EC"/>
</dbReference>
<dbReference type="STRING" id="1754190.A0A1Y2BUE9"/>
<evidence type="ECO:0000256" key="2">
    <source>
        <dbReference type="ARBA" id="ARBA00022729"/>
    </source>
</evidence>
<dbReference type="Pfam" id="PF02013">
    <property type="entry name" value="CBM_10"/>
    <property type="match status" value="2"/>
</dbReference>
<dbReference type="GO" id="GO:0015926">
    <property type="term" value="F:glucosidase activity"/>
    <property type="evidence" value="ECO:0007669"/>
    <property type="project" value="InterPro"/>
</dbReference>
<evidence type="ECO:0000256" key="1">
    <source>
        <dbReference type="ARBA" id="ARBA00010687"/>
    </source>
</evidence>
<feature type="domain" description="CBM10" evidence="7">
    <location>
        <begin position="435"/>
        <end position="471"/>
    </location>
</feature>
<feature type="chain" id="PRO_5011834504" description="Arabinogalactan endo-beta-1,4-galactanase" evidence="6">
    <location>
        <begin position="22"/>
        <end position="519"/>
    </location>
</feature>
<proteinExistence type="inferred from homology"/>